<evidence type="ECO:0000256" key="5">
    <source>
        <dbReference type="ARBA" id="ARBA00017036"/>
    </source>
</evidence>
<gene>
    <name evidence="12" type="ORF">INT43_008937</name>
</gene>
<reference evidence="12" key="1">
    <citation type="submission" date="2020-12" db="EMBL/GenBank/DDBJ databases">
        <title>Metabolic potential, ecology and presence of endohyphal bacteria is reflected in genomic diversity of Mucoromycotina.</title>
        <authorList>
            <person name="Muszewska A."/>
            <person name="Okrasinska A."/>
            <person name="Steczkiewicz K."/>
            <person name="Drgas O."/>
            <person name="Orlowska M."/>
            <person name="Perlinska-Lenart U."/>
            <person name="Aleksandrzak-Piekarczyk T."/>
            <person name="Szatraj K."/>
            <person name="Zielenkiewicz U."/>
            <person name="Pilsyk S."/>
            <person name="Malc E."/>
            <person name="Mieczkowski P."/>
            <person name="Kruszewska J.S."/>
            <person name="Biernat P."/>
            <person name="Pawlowska J."/>
        </authorList>
    </citation>
    <scope>NUCLEOTIDE SEQUENCE</scope>
    <source>
        <strain evidence="12">WA0000067209</strain>
    </source>
</reference>
<feature type="region of interest" description="Disordered" evidence="10">
    <location>
        <begin position="277"/>
        <end position="316"/>
    </location>
</feature>
<dbReference type="InterPro" id="IPR013883">
    <property type="entry name" value="TF_Iwr1_dom"/>
</dbReference>
<evidence type="ECO:0000313" key="12">
    <source>
        <dbReference type="EMBL" id="KAG2181354.1"/>
    </source>
</evidence>
<feature type="region of interest" description="Disordered" evidence="10">
    <location>
        <begin position="114"/>
        <end position="147"/>
    </location>
</feature>
<organism evidence="12 13">
    <name type="scientific">Mortierella isabellina</name>
    <name type="common">Filamentous fungus</name>
    <name type="synonym">Umbelopsis isabellina</name>
    <dbReference type="NCBI Taxonomy" id="91625"/>
    <lineage>
        <taxon>Eukaryota</taxon>
        <taxon>Fungi</taxon>
        <taxon>Fungi incertae sedis</taxon>
        <taxon>Mucoromycota</taxon>
        <taxon>Mucoromycotina</taxon>
        <taxon>Umbelopsidomycetes</taxon>
        <taxon>Umbelopsidales</taxon>
        <taxon>Umbelopsidaceae</taxon>
        <taxon>Umbelopsis</taxon>
    </lineage>
</organism>
<evidence type="ECO:0000256" key="2">
    <source>
        <dbReference type="ARBA" id="ARBA00004123"/>
    </source>
</evidence>
<evidence type="ECO:0000256" key="4">
    <source>
        <dbReference type="ARBA" id="ARBA00010218"/>
    </source>
</evidence>
<feature type="compositionally biased region" description="Acidic residues" evidence="10">
    <location>
        <begin position="302"/>
        <end position="316"/>
    </location>
</feature>
<proteinExistence type="inferred from homology"/>
<dbReference type="InterPro" id="IPR040218">
    <property type="entry name" value="SLC7A6OS"/>
</dbReference>
<dbReference type="GO" id="GO:0015031">
    <property type="term" value="P:protein transport"/>
    <property type="evidence" value="ECO:0007669"/>
    <property type="project" value="UniProtKB-KW"/>
</dbReference>
<comment type="similarity">
    <text evidence="4">Belongs to the IWR1/SLC7A6OS family.</text>
</comment>
<accession>A0A8H7PXN4</accession>
<keyword evidence="8" id="KW-0653">Protein transport</keyword>
<dbReference type="EMBL" id="JAEPQZ010000005">
    <property type="protein sequence ID" value="KAG2181354.1"/>
    <property type="molecule type" value="Genomic_DNA"/>
</dbReference>
<keyword evidence="7" id="KW-0963">Cytoplasm</keyword>
<dbReference type="AlphaFoldDB" id="A0A8H7PXN4"/>
<feature type="compositionally biased region" description="Basic and acidic residues" evidence="10">
    <location>
        <begin position="129"/>
        <end position="145"/>
    </location>
</feature>
<evidence type="ECO:0000259" key="11">
    <source>
        <dbReference type="Pfam" id="PF08574"/>
    </source>
</evidence>
<dbReference type="Pfam" id="PF08574">
    <property type="entry name" value="Iwr1"/>
    <property type="match status" value="1"/>
</dbReference>
<comment type="function">
    <text evidence="1">Directs RNA polymerase II nuclear import.</text>
</comment>
<comment type="caution">
    <text evidence="12">The sequence shown here is derived from an EMBL/GenBank/DDBJ whole genome shotgun (WGS) entry which is preliminary data.</text>
</comment>
<comment type="subcellular location">
    <subcellularLocation>
        <location evidence="3">Cytoplasm</location>
    </subcellularLocation>
    <subcellularLocation>
        <location evidence="2">Nucleus</location>
    </subcellularLocation>
</comment>
<name>A0A8H7PXN4_MORIS</name>
<feature type="compositionally biased region" description="Acidic residues" evidence="10">
    <location>
        <begin position="277"/>
        <end position="294"/>
    </location>
</feature>
<keyword evidence="9" id="KW-0539">Nucleus</keyword>
<evidence type="ECO:0000256" key="10">
    <source>
        <dbReference type="SAM" id="MobiDB-lite"/>
    </source>
</evidence>
<dbReference type="PANTHER" id="PTHR31196">
    <property type="entry name" value="RNA POLYMERASE II NUCLEAR LOCALIZATION PROTEIN SLC7A6OS-RELATED"/>
    <property type="match status" value="1"/>
</dbReference>
<dbReference type="Proteomes" id="UP000654370">
    <property type="component" value="Unassembled WGS sequence"/>
</dbReference>
<evidence type="ECO:0000256" key="3">
    <source>
        <dbReference type="ARBA" id="ARBA00004496"/>
    </source>
</evidence>
<evidence type="ECO:0000256" key="6">
    <source>
        <dbReference type="ARBA" id="ARBA00022448"/>
    </source>
</evidence>
<sequence length="316" mass="36824">MSSDTLVNPTARPKVPDVIDGSNLIRRDPQLPSEKLAEPQLTILRIKRKRNEEPLEALLYIWSNIYHIWKHMLTQHADEETKSVLPKLFRLAETVNEQSFKNVIEARKLKERITRRIQPGSRPSTPSLESRKEQRAEKQQLDAKTARYRVIQQNRRNKESPAGPPQVESASEKMSNELFHMFEAVKDNEDNKANILLSEDAEDDTVMCNFISMVKEYLTVEERNEAARKFEQNPAEDEEAYVYDVYYRDDTTVQTAFPAQNVGALIWGDEEYELMDDDFEDSDVVDSEDEDSNAEDFYQNDYPEEEDYDDVLDDDE</sequence>
<feature type="region of interest" description="Disordered" evidence="10">
    <location>
        <begin position="152"/>
        <end position="171"/>
    </location>
</feature>
<dbReference type="OrthoDB" id="6255506at2759"/>
<evidence type="ECO:0000256" key="8">
    <source>
        <dbReference type="ARBA" id="ARBA00022927"/>
    </source>
</evidence>
<dbReference type="PANTHER" id="PTHR31196:SF2">
    <property type="entry name" value="RNA POLYMERASE II NUCLEAR LOCALIZATION PROTEIN SLC7A6OS-RELATED"/>
    <property type="match status" value="1"/>
</dbReference>
<keyword evidence="13" id="KW-1185">Reference proteome</keyword>
<protein>
    <recommendedName>
        <fullName evidence="5">Probable RNA polymerase II nuclear localization protein SLC7A6OS</fullName>
    </recommendedName>
</protein>
<dbReference type="GO" id="GO:0032502">
    <property type="term" value="P:developmental process"/>
    <property type="evidence" value="ECO:0007669"/>
    <property type="project" value="TreeGrafter"/>
</dbReference>
<dbReference type="GO" id="GO:0005634">
    <property type="term" value="C:nucleus"/>
    <property type="evidence" value="ECO:0007669"/>
    <property type="project" value="UniProtKB-SubCell"/>
</dbReference>
<feature type="non-terminal residue" evidence="12">
    <location>
        <position position="1"/>
    </location>
</feature>
<evidence type="ECO:0000256" key="7">
    <source>
        <dbReference type="ARBA" id="ARBA00022490"/>
    </source>
</evidence>
<evidence type="ECO:0000313" key="13">
    <source>
        <dbReference type="Proteomes" id="UP000654370"/>
    </source>
</evidence>
<evidence type="ECO:0000256" key="9">
    <source>
        <dbReference type="ARBA" id="ARBA00023242"/>
    </source>
</evidence>
<feature type="domain" description="Transcription factor Iwr1" evidence="11">
    <location>
        <begin position="240"/>
        <end position="306"/>
    </location>
</feature>
<dbReference type="GO" id="GO:0005737">
    <property type="term" value="C:cytoplasm"/>
    <property type="evidence" value="ECO:0007669"/>
    <property type="project" value="UniProtKB-SubCell"/>
</dbReference>
<evidence type="ECO:0000256" key="1">
    <source>
        <dbReference type="ARBA" id="ARBA00003202"/>
    </source>
</evidence>
<keyword evidence="6" id="KW-0813">Transport</keyword>